<dbReference type="EMBL" id="JPRJ01000025">
    <property type="protein sequence ID" value="KFF24710.1"/>
    <property type="molecule type" value="Genomic_DNA"/>
</dbReference>
<keyword evidence="2" id="KW-0805">Transcription regulation</keyword>
<reference evidence="8 9" key="1">
    <citation type="submission" date="2014-07" db="EMBL/GenBank/DDBJ databases">
        <title>Genome of Chryseobacterium piperi CTM.</title>
        <authorList>
            <person name="Pipes S.E."/>
            <person name="Stropko S.J."/>
            <person name="Newman J.D."/>
        </authorList>
    </citation>
    <scope>NUCLEOTIDE SEQUENCE [LARGE SCALE GENOMIC DNA]</scope>
    <source>
        <strain evidence="8 9">CTM</strain>
    </source>
</reference>
<keyword evidence="4" id="KW-0804">Transcription</keyword>
<dbReference type="SMART" id="SM00421">
    <property type="entry name" value="HTH_LUXR"/>
    <property type="match status" value="1"/>
</dbReference>
<dbReference type="PANTHER" id="PTHR43214">
    <property type="entry name" value="TWO-COMPONENT RESPONSE REGULATOR"/>
    <property type="match status" value="1"/>
</dbReference>
<dbReference type="eggNOG" id="COG2197">
    <property type="taxonomic scope" value="Bacteria"/>
</dbReference>
<dbReference type="InterPro" id="IPR039420">
    <property type="entry name" value="WalR-like"/>
</dbReference>
<keyword evidence="3" id="KW-0238">DNA-binding</keyword>
<name>A0A086B6Z6_9FLAO</name>
<evidence type="ECO:0000256" key="4">
    <source>
        <dbReference type="ARBA" id="ARBA00023163"/>
    </source>
</evidence>
<dbReference type="OrthoDB" id="1013073at2"/>
<evidence type="ECO:0000259" key="6">
    <source>
        <dbReference type="PROSITE" id="PS50043"/>
    </source>
</evidence>
<dbReference type="AlphaFoldDB" id="A0A086B6Z6"/>
<evidence type="ECO:0000256" key="5">
    <source>
        <dbReference type="PROSITE-ProRule" id="PRU00169"/>
    </source>
</evidence>
<keyword evidence="1 5" id="KW-0597">Phosphoprotein</keyword>
<evidence type="ECO:0000313" key="9">
    <source>
        <dbReference type="Proteomes" id="UP000028709"/>
    </source>
</evidence>
<dbReference type="GO" id="GO:0006355">
    <property type="term" value="P:regulation of DNA-templated transcription"/>
    <property type="evidence" value="ECO:0007669"/>
    <property type="project" value="InterPro"/>
</dbReference>
<gene>
    <name evidence="8" type="ORF">IQ37_13070</name>
</gene>
<feature type="domain" description="HTH luxR-type" evidence="6">
    <location>
        <begin position="139"/>
        <end position="204"/>
    </location>
</feature>
<dbReference type="Gene3D" id="3.40.50.2300">
    <property type="match status" value="1"/>
</dbReference>
<dbReference type="PANTHER" id="PTHR43214:SF41">
    <property type="entry name" value="NITRATE_NITRITE RESPONSE REGULATOR PROTEIN NARP"/>
    <property type="match status" value="1"/>
</dbReference>
<evidence type="ECO:0000256" key="1">
    <source>
        <dbReference type="ARBA" id="ARBA00022553"/>
    </source>
</evidence>
<dbReference type="InterPro" id="IPR000792">
    <property type="entry name" value="Tscrpt_reg_LuxR_C"/>
</dbReference>
<dbReference type="Pfam" id="PF00072">
    <property type="entry name" value="Response_reg"/>
    <property type="match status" value="1"/>
</dbReference>
<dbReference type="InterPro" id="IPR001789">
    <property type="entry name" value="Sig_transdc_resp-reg_receiver"/>
</dbReference>
<dbReference type="PROSITE" id="PS50043">
    <property type="entry name" value="HTH_LUXR_2"/>
    <property type="match status" value="1"/>
</dbReference>
<dbReference type="SUPFAM" id="SSF52172">
    <property type="entry name" value="CheY-like"/>
    <property type="match status" value="1"/>
</dbReference>
<dbReference type="SUPFAM" id="SSF46894">
    <property type="entry name" value="C-terminal effector domain of the bipartite response regulators"/>
    <property type="match status" value="1"/>
</dbReference>
<dbReference type="GO" id="GO:0003677">
    <property type="term" value="F:DNA binding"/>
    <property type="evidence" value="ECO:0007669"/>
    <property type="project" value="UniProtKB-KW"/>
</dbReference>
<dbReference type="PROSITE" id="PS50110">
    <property type="entry name" value="RESPONSE_REGULATORY"/>
    <property type="match status" value="1"/>
</dbReference>
<dbReference type="InterPro" id="IPR058245">
    <property type="entry name" value="NreC/VraR/RcsB-like_REC"/>
</dbReference>
<evidence type="ECO:0000256" key="2">
    <source>
        <dbReference type="ARBA" id="ARBA00023015"/>
    </source>
</evidence>
<organism evidence="8 9">
    <name type="scientific">Chryseobacterium piperi</name>
    <dbReference type="NCBI Taxonomy" id="558152"/>
    <lineage>
        <taxon>Bacteria</taxon>
        <taxon>Pseudomonadati</taxon>
        <taxon>Bacteroidota</taxon>
        <taxon>Flavobacteriia</taxon>
        <taxon>Flavobacteriales</taxon>
        <taxon>Weeksellaceae</taxon>
        <taxon>Chryseobacterium group</taxon>
        <taxon>Chryseobacterium</taxon>
    </lineage>
</organism>
<dbReference type="PRINTS" id="PR00038">
    <property type="entry name" value="HTHLUXR"/>
</dbReference>
<evidence type="ECO:0000259" key="7">
    <source>
        <dbReference type="PROSITE" id="PS50110"/>
    </source>
</evidence>
<sequence>MKRILIADDHYIVRTGTALLLESKLQYPCEIDFAENYIETKDKVSKKQYDLVILDIDMPDSVFKAMVKELKKKQAQLKIMIFSIYDESVGIQYIEEGAEGFLNKGASELEILRGITAIFEEGYYYPSKMVSKLLAHSKDTHTVEKLSKREFQIFKLLAEGNGNIEISNILDLRMSTISTYKKKIFEKLQVKNVVDLVRIYDDMH</sequence>
<protein>
    <submittedName>
        <fullName evidence="8">LuxR family transcriptional regulator</fullName>
    </submittedName>
</protein>
<dbReference type="Pfam" id="PF00196">
    <property type="entry name" value="GerE"/>
    <property type="match status" value="1"/>
</dbReference>
<comment type="caution">
    <text evidence="8">The sequence shown here is derived from an EMBL/GenBank/DDBJ whole genome shotgun (WGS) entry which is preliminary data.</text>
</comment>
<dbReference type="Proteomes" id="UP000028709">
    <property type="component" value="Unassembled WGS sequence"/>
</dbReference>
<dbReference type="GO" id="GO:0000160">
    <property type="term" value="P:phosphorelay signal transduction system"/>
    <property type="evidence" value="ECO:0007669"/>
    <property type="project" value="InterPro"/>
</dbReference>
<dbReference type="RefSeq" id="WP_034685736.1">
    <property type="nucleotide sequence ID" value="NZ_CP023049.2"/>
</dbReference>
<dbReference type="InterPro" id="IPR011006">
    <property type="entry name" value="CheY-like_superfamily"/>
</dbReference>
<dbReference type="KEGG" id="cpip:CJF12_19385"/>
<proteinExistence type="predicted"/>
<accession>A0A086B6Z6</accession>
<dbReference type="InterPro" id="IPR016032">
    <property type="entry name" value="Sig_transdc_resp-reg_C-effctor"/>
</dbReference>
<dbReference type="CDD" id="cd17535">
    <property type="entry name" value="REC_NarL-like"/>
    <property type="match status" value="1"/>
</dbReference>
<keyword evidence="9" id="KW-1185">Reference proteome</keyword>
<evidence type="ECO:0000313" key="8">
    <source>
        <dbReference type="EMBL" id="KFF24710.1"/>
    </source>
</evidence>
<feature type="domain" description="Response regulatory" evidence="7">
    <location>
        <begin position="3"/>
        <end position="119"/>
    </location>
</feature>
<feature type="modified residue" description="4-aspartylphosphate" evidence="5">
    <location>
        <position position="55"/>
    </location>
</feature>
<dbReference type="STRING" id="558152.IQ37_13070"/>
<dbReference type="SMART" id="SM00448">
    <property type="entry name" value="REC"/>
    <property type="match status" value="1"/>
</dbReference>
<evidence type="ECO:0000256" key="3">
    <source>
        <dbReference type="ARBA" id="ARBA00023125"/>
    </source>
</evidence>
<dbReference type="CDD" id="cd06170">
    <property type="entry name" value="LuxR_C_like"/>
    <property type="match status" value="1"/>
</dbReference>